<reference evidence="1" key="1">
    <citation type="submission" date="2023-10" db="EMBL/GenBank/DDBJ databases">
        <authorList>
            <person name="Rodriguez Cubillos JULIANA M."/>
            <person name="De Vega J."/>
        </authorList>
    </citation>
    <scope>NUCLEOTIDE SEQUENCE</scope>
</reference>
<gene>
    <name evidence="1" type="ORF">MILVUS5_LOCUS5769</name>
</gene>
<evidence type="ECO:0000313" key="1">
    <source>
        <dbReference type="EMBL" id="CAJ2634992.1"/>
    </source>
</evidence>
<dbReference type="EMBL" id="CASHSV030000002">
    <property type="protein sequence ID" value="CAJ2634992.1"/>
    <property type="molecule type" value="Genomic_DNA"/>
</dbReference>
<proteinExistence type="predicted"/>
<accession>A0ACB0IT98</accession>
<keyword evidence="2" id="KW-1185">Reference proteome</keyword>
<evidence type="ECO:0000313" key="2">
    <source>
        <dbReference type="Proteomes" id="UP001177021"/>
    </source>
</evidence>
<name>A0ACB0IT98_TRIPR</name>
<protein>
    <submittedName>
        <fullName evidence="1">Uncharacterized protein</fullName>
    </submittedName>
</protein>
<organism evidence="1 2">
    <name type="scientific">Trifolium pratense</name>
    <name type="common">Red clover</name>
    <dbReference type="NCBI Taxonomy" id="57577"/>
    <lineage>
        <taxon>Eukaryota</taxon>
        <taxon>Viridiplantae</taxon>
        <taxon>Streptophyta</taxon>
        <taxon>Embryophyta</taxon>
        <taxon>Tracheophyta</taxon>
        <taxon>Spermatophyta</taxon>
        <taxon>Magnoliopsida</taxon>
        <taxon>eudicotyledons</taxon>
        <taxon>Gunneridae</taxon>
        <taxon>Pentapetalae</taxon>
        <taxon>rosids</taxon>
        <taxon>fabids</taxon>
        <taxon>Fabales</taxon>
        <taxon>Fabaceae</taxon>
        <taxon>Papilionoideae</taxon>
        <taxon>50 kb inversion clade</taxon>
        <taxon>NPAAA clade</taxon>
        <taxon>Hologalegina</taxon>
        <taxon>IRL clade</taxon>
        <taxon>Trifolieae</taxon>
        <taxon>Trifolium</taxon>
    </lineage>
</organism>
<sequence>MKGTILRVVYSSTSENRAAECLTNVLIINYTKFTIQICKGDTLMSFNDEDWKGLTSNLGPSDIVEIFVVFGHGLIVKETTVYLIYDQSNTTKFEQSIIMEVEPSTNLEMEPSDKVNMQPSPDVNMQPSPNVKVEASTGVKTNLSPEVKVQSPPSMKMKPSQKLNKSVFTRLAKSLGSCLCLIPA</sequence>
<comment type="caution">
    <text evidence="1">The sequence shown here is derived from an EMBL/GenBank/DDBJ whole genome shotgun (WGS) entry which is preliminary data.</text>
</comment>
<dbReference type="Proteomes" id="UP001177021">
    <property type="component" value="Unassembled WGS sequence"/>
</dbReference>